<keyword evidence="1" id="KW-0275">Fatty acid biosynthesis</keyword>
<keyword evidence="1" id="KW-0963">Cytoplasm</keyword>
<keyword evidence="1" id="KW-0276">Fatty acid metabolism</keyword>
<dbReference type="InterPro" id="IPR008278">
    <property type="entry name" value="4-PPantetheinyl_Trfase_dom"/>
</dbReference>
<dbReference type="OrthoDB" id="517356at2"/>
<reference evidence="2" key="1">
    <citation type="journal article" date="2019" name="Emerg. Microbes Infect.">
        <title>Comprehensive subspecies identification of 175 nontuberculous mycobacteria species based on 7547 genomic profiles.</title>
        <authorList>
            <person name="Matsumoto Y."/>
            <person name="Kinjo T."/>
            <person name="Motooka D."/>
            <person name="Nabeya D."/>
            <person name="Jung N."/>
            <person name="Uechi K."/>
            <person name="Horii T."/>
            <person name="Iida T."/>
            <person name="Fujita J."/>
            <person name="Nakamura S."/>
        </authorList>
    </citation>
    <scope>NUCLEOTIDE SEQUENCE [LARGE SCALE GENOMIC DNA]</scope>
    <source>
        <strain evidence="2">JCM 13671</strain>
    </source>
</reference>
<dbReference type="HAMAP" id="MF_00101">
    <property type="entry name" value="AcpS"/>
    <property type="match status" value="1"/>
</dbReference>
<dbReference type="SUPFAM" id="SSF56214">
    <property type="entry name" value="4'-phosphopantetheinyl transferase"/>
    <property type="match status" value="1"/>
</dbReference>
<name>A0A7I7XZS0_9MYCO</name>
<comment type="function">
    <text evidence="1">Transfers the 4'-phosphopantetheine moiety from coenzyme A to a Ser of acyl-carrier-protein.</text>
</comment>
<feature type="binding site" evidence="1">
    <location>
        <position position="57"/>
    </location>
    <ligand>
        <name>Mg(2+)</name>
        <dbReference type="ChEBI" id="CHEBI:18420"/>
    </ligand>
</feature>
<gene>
    <name evidence="2" type="primary">acpS_2</name>
    <name evidence="1" type="synonym">acpS</name>
    <name evidence="2" type="ORF">MCNF_34900</name>
</gene>
<dbReference type="InterPro" id="IPR004568">
    <property type="entry name" value="Ppantetheine-prot_Trfase_dom"/>
</dbReference>
<evidence type="ECO:0000313" key="3">
    <source>
        <dbReference type="Proteomes" id="UP000466931"/>
    </source>
</evidence>
<dbReference type="GO" id="GO:0008897">
    <property type="term" value="F:holo-[acyl-carrier-protein] synthase activity"/>
    <property type="evidence" value="ECO:0007669"/>
    <property type="project" value="UniProtKB-UniRule"/>
</dbReference>
<comment type="similarity">
    <text evidence="1">Belongs to the P-Pant transferase superfamily. AcpS family.</text>
</comment>
<comment type="cofactor">
    <cofactor evidence="1">
        <name>Mg(2+)</name>
        <dbReference type="ChEBI" id="CHEBI:18420"/>
    </cofactor>
</comment>
<feature type="binding site" evidence="1">
    <location>
        <position position="8"/>
    </location>
    <ligand>
        <name>Mg(2+)</name>
        <dbReference type="ChEBI" id="CHEBI:18420"/>
    </ligand>
</feature>
<dbReference type="EMBL" id="AP022612">
    <property type="protein sequence ID" value="BBZ34885.1"/>
    <property type="molecule type" value="Genomic_DNA"/>
</dbReference>
<dbReference type="InterPro" id="IPR037143">
    <property type="entry name" value="4-PPantetheinyl_Trfase_dom_sf"/>
</dbReference>
<accession>A0A7I7XZS0</accession>
<dbReference type="NCBIfam" id="TIGR00556">
    <property type="entry name" value="pantethn_trn"/>
    <property type="match status" value="1"/>
</dbReference>
<dbReference type="GO" id="GO:0000287">
    <property type="term" value="F:magnesium ion binding"/>
    <property type="evidence" value="ECO:0007669"/>
    <property type="project" value="UniProtKB-UniRule"/>
</dbReference>
<dbReference type="AlphaFoldDB" id="A0A7I7XZS0"/>
<dbReference type="EC" id="2.7.8.7" evidence="1"/>
<dbReference type="Gene3D" id="3.90.470.20">
    <property type="entry name" value="4'-phosphopantetheinyl transferase domain"/>
    <property type="match status" value="1"/>
</dbReference>
<evidence type="ECO:0000313" key="2">
    <source>
        <dbReference type="EMBL" id="BBZ34885.1"/>
    </source>
</evidence>
<keyword evidence="1" id="KW-0444">Lipid biosynthesis</keyword>
<comment type="catalytic activity">
    <reaction evidence="1">
        <text>apo-[ACP] + CoA = holo-[ACP] + adenosine 3',5'-bisphosphate + H(+)</text>
        <dbReference type="Rhea" id="RHEA:12068"/>
        <dbReference type="Rhea" id="RHEA-COMP:9685"/>
        <dbReference type="Rhea" id="RHEA-COMP:9690"/>
        <dbReference type="ChEBI" id="CHEBI:15378"/>
        <dbReference type="ChEBI" id="CHEBI:29999"/>
        <dbReference type="ChEBI" id="CHEBI:57287"/>
        <dbReference type="ChEBI" id="CHEBI:58343"/>
        <dbReference type="ChEBI" id="CHEBI:64479"/>
        <dbReference type="EC" id="2.7.8.7"/>
    </reaction>
</comment>
<organism evidence="2 3">
    <name type="scientific">Mycolicibacterium confluentis</name>
    <dbReference type="NCBI Taxonomy" id="28047"/>
    <lineage>
        <taxon>Bacteria</taxon>
        <taxon>Bacillati</taxon>
        <taxon>Actinomycetota</taxon>
        <taxon>Actinomycetes</taxon>
        <taxon>Mycobacteriales</taxon>
        <taxon>Mycobacteriaceae</taxon>
        <taxon>Mycolicibacterium</taxon>
    </lineage>
</organism>
<dbReference type="GO" id="GO:0006633">
    <property type="term" value="P:fatty acid biosynthetic process"/>
    <property type="evidence" value="ECO:0007669"/>
    <property type="project" value="UniProtKB-UniRule"/>
</dbReference>
<keyword evidence="1" id="KW-0808">Transferase</keyword>
<keyword evidence="1" id="KW-0479">Metal-binding</keyword>
<evidence type="ECO:0000256" key="1">
    <source>
        <dbReference type="HAMAP-Rule" id="MF_00101"/>
    </source>
</evidence>
<sequence>MCGLPGIDIVSVSRVEKLIRDGGEKFLSRWFTAAEVAYCTRKAVPSRHFAARLAAKEAVTKVLPSGWDGPLPWRSIEITNDIHGAPTVRLSGSSLAVATDAGIDTIRVSLSHCDEYATAVAMASYAARVADDES</sequence>
<protein>
    <recommendedName>
        <fullName evidence="1">Holo-[acyl-carrier-protein] synthase</fullName>
        <shortName evidence="1">Holo-ACP synthase</shortName>
        <ecNumber evidence="1">2.7.8.7</ecNumber>
    </recommendedName>
    <alternativeName>
        <fullName evidence="1">4'-phosphopantetheinyl transferase AcpS</fullName>
    </alternativeName>
</protein>
<dbReference type="InterPro" id="IPR002582">
    <property type="entry name" value="ACPS"/>
</dbReference>
<dbReference type="GO" id="GO:0005737">
    <property type="term" value="C:cytoplasm"/>
    <property type="evidence" value="ECO:0007669"/>
    <property type="project" value="UniProtKB-SubCell"/>
</dbReference>
<reference evidence="2" key="2">
    <citation type="submission" date="2020-02" db="EMBL/GenBank/DDBJ databases">
        <authorList>
            <person name="Matsumoto Y."/>
            <person name="Motooka D."/>
            <person name="Nakamura S."/>
        </authorList>
    </citation>
    <scope>NUCLEOTIDE SEQUENCE</scope>
    <source>
        <strain evidence="2">JCM 13671</strain>
    </source>
</reference>
<comment type="subcellular location">
    <subcellularLocation>
        <location evidence="1">Cytoplasm</location>
    </subcellularLocation>
</comment>
<keyword evidence="3" id="KW-1185">Reference proteome</keyword>
<dbReference type="Pfam" id="PF01648">
    <property type="entry name" value="ACPS"/>
    <property type="match status" value="1"/>
</dbReference>
<dbReference type="Proteomes" id="UP000466931">
    <property type="component" value="Chromosome"/>
</dbReference>
<keyword evidence="1" id="KW-0460">Magnesium</keyword>
<keyword evidence="1" id="KW-0443">Lipid metabolism</keyword>
<dbReference type="NCBIfam" id="TIGR00516">
    <property type="entry name" value="acpS"/>
    <property type="match status" value="1"/>
</dbReference>
<proteinExistence type="inferred from homology"/>